<organism evidence="1 2">
    <name type="scientific">Dreissena polymorpha</name>
    <name type="common">Zebra mussel</name>
    <name type="synonym">Mytilus polymorpha</name>
    <dbReference type="NCBI Taxonomy" id="45954"/>
    <lineage>
        <taxon>Eukaryota</taxon>
        <taxon>Metazoa</taxon>
        <taxon>Spiralia</taxon>
        <taxon>Lophotrochozoa</taxon>
        <taxon>Mollusca</taxon>
        <taxon>Bivalvia</taxon>
        <taxon>Autobranchia</taxon>
        <taxon>Heteroconchia</taxon>
        <taxon>Euheterodonta</taxon>
        <taxon>Imparidentia</taxon>
        <taxon>Neoheterodontei</taxon>
        <taxon>Myida</taxon>
        <taxon>Dreissenoidea</taxon>
        <taxon>Dreissenidae</taxon>
        <taxon>Dreissena</taxon>
    </lineage>
</organism>
<dbReference type="Proteomes" id="UP000828390">
    <property type="component" value="Unassembled WGS sequence"/>
</dbReference>
<proteinExistence type="predicted"/>
<accession>A0A9D4BRD5</accession>
<sequence length="155" mass="17252">MSTASSPTTFITSHYGCEQGRLGCSPGTTQPDNLRIVVSSGVSPAHQQSSNASSLSSCISFPITFSGLCDGVIRQHISRGLHRGTGEHTHTPCIWKPRIYSFFARASTSTFWPNTYQVISMSWQTVCLANIIYFRQSGHIMRKWLTRFFSRSVIL</sequence>
<reference evidence="1" key="1">
    <citation type="journal article" date="2019" name="bioRxiv">
        <title>The Genome of the Zebra Mussel, Dreissena polymorpha: A Resource for Invasive Species Research.</title>
        <authorList>
            <person name="McCartney M.A."/>
            <person name="Auch B."/>
            <person name="Kono T."/>
            <person name="Mallez S."/>
            <person name="Zhang Y."/>
            <person name="Obille A."/>
            <person name="Becker A."/>
            <person name="Abrahante J.E."/>
            <person name="Garbe J."/>
            <person name="Badalamenti J.P."/>
            <person name="Herman A."/>
            <person name="Mangelson H."/>
            <person name="Liachko I."/>
            <person name="Sullivan S."/>
            <person name="Sone E.D."/>
            <person name="Koren S."/>
            <person name="Silverstein K.A.T."/>
            <person name="Beckman K.B."/>
            <person name="Gohl D.M."/>
        </authorList>
    </citation>
    <scope>NUCLEOTIDE SEQUENCE</scope>
    <source>
        <strain evidence="1">Duluth1</strain>
        <tissue evidence="1">Whole animal</tissue>
    </source>
</reference>
<reference evidence="1" key="2">
    <citation type="submission" date="2020-11" db="EMBL/GenBank/DDBJ databases">
        <authorList>
            <person name="McCartney M.A."/>
            <person name="Auch B."/>
            <person name="Kono T."/>
            <person name="Mallez S."/>
            <person name="Becker A."/>
            <person name="Gohl D.M."/>
            <person name="Silverstein K.A.T."/>
            <person name="Koren S."/>
            <person name="Bechman K.B."/>
            <person name="Herman A."/>
            <person name="Abrahante J.E."/>
            <person name="Garbe J."/>
        </authorList>
    </citation>
    <scope>NUCLEOTIDE SEQUENCE</scope>
    <source>
        <strain evidence="1">Duluth1</strain>
        <tissue evidence="1">Whole animal</tissue>
    </source>
</reference>
<name>A0A9D4BRD5_DREPO</name>
<evidence type="ECO:0000313" key="1">
    <source>
        <dbReference type="EMBL" id="KAH3704596.1"/>
    </source>
</evidence>
<dbReference type="AlphaFoldDB" id="A0A9D4BRD5"/>
<gene>
    <name evidence="1" type="ORF">DPMN_079655</name>
</gene>
<keyword evidence="2" id="KW-1185">Reference proteome</keyword>
<protein>
    <submittedName>
        <fullName evidence="1">Uncharacterized protein</fullName>
    </submittedName>
</protein>
<dbReference type="EMBL" id="JAIWYP010000015">
    <property type="protein sequence ID" value="KAH3704596.1"/>
    <property type="molecule type" value="Genomic_DNA"/>
</dbReference>
<comment type="caution">
    <text evidence="1">The sequence shown here is derived from an EMBL/GenBank/DDBJ whole genome shotgun (WGS) entry which is preliminary data.</text>
</comment>
<evidence type="ECO:0000313" key="2">
    <source>
        <dbReference type="Proteomes" id="UP000828390"/>
    </source>
</evidence>